<evidence type="ECO:0000256" key="6">
    <source>
        <dbReference type="ARBA" id="ARBA00023034"/>
    </source>
</evidence>
<comment type="similarity">
    <text evidence="3 10">Belongs to the adaptor complexes large subunit family.</text>
</comment>
<proteinExistence type="inferred from homology"/>
<dbReference type="FunFam" id="1.25.10.10:FF:000030">
    <property type="entry name" value="AP-1 complex subunit gamma"/>
    <property type="match status" value="1"/>
</dbReference>
<dbReference type="InterPro" id="IPR011989">
    <property type="entry name" value="ARM-like"/>
</dbReference>
<dbReference type="PANTHER" id="PTHR22780">
    <property type="entry name" value="ADAPTIN, ALPHA/GAMMA/EPSILON"/>
    <property type="match status" value="1"/>
</dbReference>
<dbReference type="SUPFAM" id="SSF48371">
    <property type="entry name" value="ARM repeat"/>
    <property type="match status" value="1"/>
</dbReference>
<keyword evidence="7 10" id="KW-0472">Membrane</keyword>
<keyword evidence="6 10" id="KW-0333">Golgi apparatus</keyword>
<evidence type="ECO:0000256" key="9">
    <source>
        <dbReference type="ARBA" id="ARBA00029433"/>
    </source>
</evidence>
<evidence type="ECO:0000256" key="5">
    <source>
        <dbReference type="ARBA" id="ARBA00022927"/>
    </source>
</evidence>
<evidence type="ECO:0000256" key="2">
    <source>
        <dbReference type="ARBA" id="ARBA00004555"/>
    </source>
</evidence>
<dbReference type="GO" id="GO:0006886">
    <property type="term" value="P:intracellular protein transport"/>
    <property type="evidence" value="ECO:0007669"/>
    <property type="project" value="UniProtKB-UniRule"/>
</dbReference>
<dbReference type="InterPro" id="IPR002553">
    <property type="entry name" value="Clathrin/coatomer_adapt-like_N"/>
</dbReference>
<dbReference type="Proteomes" id="UP001500889">
    <property type="component" value="Chromosome A"/>
</dbReference>
<protein>
    <recommendedName>
        <fullName evidence="10">AP-1 complex subunit gamma</fullName>
    </recommendedName>
</protein>
<sequence>MYPYYEQDWSVLPPENNRRFNPAFNMATIRQAFTEAVERVRMPTPTRLRDLIRQIRAARTAAEERAVVNKECAYIRSTFREEDSVWRCRNIAKLLYIHMLGYPAHFGQLECLKLTASTRFTDKRIGYLGAMLLLDERQDVHLLITNCLKNDLNSSTQFVVGLALCTLGAIASPEMARDLASEVERLMKSPNTYIRKKATLCAFRVIRRVPELMEIFLPATRSLLSEKNHGILITGVTLITEMCENSSDTLMHFKKDSGNREIVPNLVRILKNLILGGYSPEHDVSGVSDPFLQVKILRLLRILGHNDPDASEAMNDILAQVATNTETSKNVGNTILYETVLSIMDIRSEGGLRVLAVNILGRFLLNSDKNIRYVALNTLLRTVHADTSAVQRHRTTILECLKDPDVSIRRRAMELSFALINAQNIRTMTKELLLFLEKADAEFKAQCSSGMILAAERYSPNTRWHLDTQLSVLIAAGNYVRDDVVSSTIQLVSSSPVSEQTYITNRFWESLQVANHCEDKQPLLQVAVWAIGEYGDLFMYGSNEDEFERPSESDLIAMYHKFLTSAQVSTTSKQYALVSLAKLSTRLQQCVEEVQALITSFGSHLNVDLQQRGVEFTQLFGHYKHLRPPLLEKMPAMQISRISSQNGESGGSFDDNSPDVIENGVEGVGNVGNVGHPLIESNMNMLGDNTNILLDLLGSTDLSAGASELVTATDLSNAVHKKNTRNANDVGVSVSNNQDLLDLLDLDMTAPAAVTTTTPGAGGILLDQHHSSATNMNSMLGGLDLGGFGAPDSGSGSVPTNGNDLVASMLGGLSGAPAPLPAVGASAGADGNGGILLGDLNPTAASNNVTVPPQGPKLTALDKDGLLVQLVPVTGNDCMRIYMTTTNGSGNTLEQYLLKAAVQKSFQLQMLTPSGNLLPPGGIITQEMRVVATSNAVLRMRLRIQYALDGQQLVEQTEVSGFPEQQPGPAE</sequence>
<keyword evidence="4 10" id="KW-0813">Transport</keyword>
<accession>A0AAU9FWC3</accession>
<dbReference type="Gene3D" id="2.60.40.1230">
    <property type="match status" value="1"/>
</dbReference>
<evidence type="ECO:0000256" key="4">
    <source>
        <dbReference type="ARBA" id="ARBA00022448"/>
    </source>
</evidence>
<organism evidence="12 13">
    <name type="scientific">Drosophila madeirensis</name>
    <name type="common">Fruit fly</name>
    <dbReference type="NCBI Taxonomy" id="30013"/>
    <lineage>
        <taxon>Eukaryota</taxon>
        <taxon>Metazoa</taxon>
        <taxon>Ecdysozoa</taxon>
        <taxon>Arthropoda</taxon>
        <taxon>Hexapoda</taxon>
        <taxon>Insecta</taxon>
        <taxon>Pterygota</taxon>
        <taxon>Neoptera</taxon>
        <taxon>Endopterygota</taxon>
        <taxon>Diptera</taxon>
        <taxon>Brachycera</taxon>
        <taxon>Muscomorpha</taxon>
        <taxon>Ephydroidea</taxon>
        <taxon>Drosophilidae</taxon>
        <taxon>Drosophila</taxon>
        <taxon>Sophophora</taxon>
    </lineage>
</organism>
<keyword evidence="13" id="KW-1185">Reference proteome</keyword>
<evidence type="ECO:0000259" key="11">
    <source>
        <dbReference type="PROSITE" id="PS50180"/>
    </source>
</evidence>
<gene>
    <name evidence="12" type="ORF">DMAD_00447</name>
</gene>
<evidence type="ECO:0000256" key="10">
    <source>
        <dbReference type="PIRNR" id="PIRNR037094"/>
    </source>
</evidence>
<dbReference type="GO" id="GO:0030121">
    <property type="term" value="C:AP-1 adaptor complex"/>
    <property type="evidence" value="ECO:0007669"/>
    <property type="project" value="InterPro"/>
</dbReference>
<evidence type="ECO:0000313" key="13">
    <source>
        <dbReference type="Proteomes" id="UP001500889"/>
    </source>
</evidence>
<dbReference type="InterPro" id="IPR017107">
    <property type="entry name" value="AP1_complex_gsu"/>
</dbReference>
<name>A0AAU9FWC3_DROMD</name>
<dbReference type="GO" id="GO:0016192">
    <property type="term" value="P:vesicle-mediated transport"/>
    <property type="evidence" value="ECO:0007669"/>
    <property type="project" value="InterPro"/>
</dbReference>
<dbReference type="InterPro" id="IPR013041">
    <property type="entry name" value="Clathrin_app_Ig-like_sf"/>
</dbReference>
<dbReference type="EMBL" id="AP029266">
    <property type="protein sequence ID" value="BFG00443.1"/>
    <property type="molecule type" value="Genomic_DNA"/>
</dbReference>
<keyword evidence="5 10" id="KW-0653">Protein transport</keyword>
<dbReference type="Gene3D" id="1.25.10.10">
    <property type="entry name" value="Leucine-rich Repeat Variant"/>
    <property type="match status" value="1"/>
</dbReference>
<dbReference type="AlphaFoldDB" id="A0AAU9FWC3"/>
<evidence type="ECO:0000256" key="7">
    <source>
        <dbReference type="ARBA" id="ARBA00023136"/>
    </source>
</evidence>
<dbReference type="Pfam" id="PF02883">
    <property type="entry name" value="Alpha_adaptinC2"/>
    <property type="match status" value="1"/>
</dbReference>
<comment type="subcellular location">
    <subcellularLocation>
        <location evidence="1">Cytoplasmic vesicle membrane</location>
    </subcellularLocation>
    <subcellularLocation>
        <location evidence="9">Endomembrane system</location>
        <topology evidence="9">Peripheral membrane protein</topology>
        <orientation evidence="9">Cytoplasmic side</orientation>
    </subcellularLocation>
    <subcellularLocation>
        <location evidence="2">Golgi apparatus</location>
    </subcellularLocation>
</comment>
<dbReference type="InterPro" id="IPR016024">
    <property type="entry name" value="ARM-type_fold"/>
</dbReference>
<reference evidence="12 13" key="1">
    <citation type="submission" date="2024-02" db="EMBL/GenBank/DDBJ databases">
        <title>A chromosome-level genome assembly of Drosophila madeirensis, a fruit fly species endemic to Madeira island.</title>
        <authorList>
            <person name="Tomihara K."/>
            <person name="Llopart A."/>
            <person name="Yamamoto D."/>
        </authorList>
    </citation>
    <scope>NUCLEOTIDE SEQUENCE [LARGE SCALE GENOMIC DNA]</scope>
    <source>
        <strain evidence="12 13">RF1</strain>
    </source>
</reference>
<dbReference type="Pfam" id="PF01602">
    <property type="entry name" value="Adaptin_N"/>
    <property type="match status" value="1"/>
</dbReference>
<dbReference type="InterPro" id="IPR008153">
    <property type="entry name" value="GAE_dom"/>
</dbReference>
<dbReference type="PIRSF" id="PIRSF037094">
    <property type="entry name" value="AP1_complex_gamma"/>
    <property type="match status" value="1"/>
</dbReference>
<evidence type="ECO:0000256" key="1">
    <source>
        <dbReference type="ARBA" id="ARBA00004156"/>
    </source>
</evidence>
<dbReference type="PROSITE" id="PS50180">
    <property type="entry name" value="GAE"/>
    <property type="match status" value="1"/>
</dbReference>
<dbReference type="InterPro" id="IPR050840">
    <property type="entry name" value="Adaptor_Complx_Large_Subunit"/>
</dbReference>
<evidence type="ECO:0000256" key="3">
    <source>
        <dbReference type="ARBA" id="ARBA00006613"/>
    </source>
</evidence>
<keyword evidence="8 10" id="KW-0968">Cytoplasmic vesicle</keyword>
<dbReference type="SUPFAM" id="SSF49348">
    <property type="entry name" value="Clathrin adaptor appendage domain"/>
    <property type="match status" value="1"/>
</dbReference>
<evidence type="ECO:0000256" key="8">
    <source>
        <dbReference type="ARBA" id="ARBA00023329"/>
    </source>
</evidence>
<dbReference type="SMART" id="SM00809">
    <property type="entry name" value="Alpha_adaptinC2"/>
    <property type="match status" value="1"/>
</dbReference>
<evidence type="ECO:0000313" key="12">
    <source>
        <dbReference type="EMBL" id="BFG00443.1"/>
    </source>
</evidence>
<dbReference type="InterPro" id="IPR008152">
    <property type="entry name" value="Clathrin_a/b/g-adaptin_app_Ig"/>
</dbReference>
<feature type="domain" description="GAE" evidence="11">
    <location>
        <begin position="853"/>
        <end position="963"/>
    </location>
</feature>